<name>A0ABQ9W0B8_SAGOE</name>
<proteinExistence type="predicted"/>
<dbReference type="GO" id="GO:0016301">
    <property type="term" value="F:kinase activity"/>
    <property type="evidence" value="ECO:0007669"/>
    <property type="project" value="UniProtKB-KW"/>
</dbReference>
<evidence type="ECO:0000313" key="1">
    <source>
        <dbReference type="EMBL" id="KAK2115054.1"/>
    </source>
</evidence>
<accession>A0ABQ9W0B8</accession>
<organism evidence="1 2">
    <name type="scientific">Saguinus oedipus</name>
    <name type="common">Cotton-top tamarin</name>
    <name type="synonym">Oedipomidas oedipus</name>
    <dbReference type="NCBI Taxonomy" id="9490"/>
    <lineage>
        <taxon>Eukaryota</taxon>
        <taxon>Metazoa</taxon>
        <taxon>Chordata</taxon>
        <taxon>Craniata</taxon>
        <taxon>Vertebrata</taxon>
        <taxon>Euteleostomi</taxon>
        <taxon>Mammalia</taxon>
        <taxon>Eutheria</taxon>
        <taxon>Euarchontoglires</taxon>
        <taxon>Primates</taxon>
        <taxon>Haplorrhini</taxon>
        <taxon>Platyrrhini</taxon>
        <taxon>Cebidae</taxon>
        <taxon>Callitrichinae</taxon>
        <taxon>Saguinus</taxon>
    </lineage>
</organism>
<dbReference type="EMBL" id="JASSZA010000003">
    <property type="protein sequence ID" value="KAK2115054.1"/>
    <property type="molecule type" value="Genomic_DNA"/>
</dbReference>
<gene>
    <name evidence="1" type="primary">NEK1_4</name>
    <name evidence="1" type="ORF">P7K49_005680</name>
</gene>
<keyword evidence="2" id="KW-1185">Reference proteome</keyword>
<evidence type="ECO:0000313" key="2">
    <source>
        <dbReference type="Proteomes" id="UP001266305"/>
    </source>
</evidence>
<keyword evidence="1" id="KW-0418">Kinase</keyword>
<dbReference type="Proteomes" id="UP001266305">
    <property type="component" value="Unassembled WGS sequence"/>
</dbReference>
<comment type="caution">
    <text evidence="1">The sequence shown here is derived from an EMBL/GenBank/DDBJ whole genome shotgun (WGS) entry which is preliminary data.</text>
</comment>
<reference evidence="1 2" key="1">
    <citation type="submission" date="2023-05" db="EMBL/GenBank/DDBJ databases">
        <title>B98-5 Cell Line De Novo Hybrid Assembly: An Optical Mapping Approach.</title>
        <authorList>
            <person name="Kananen K."/>
            <person name="Auerbach J.A."/>
            <person name="Kautto E."/>
            <person name="Blachly J.S."/>
        </authorList>
    </citation>
    <scope>NUCLEOTIDE SEQUENCE [LARGE SCALE GENOMIC DNA]</scope>
    <source>
        <strain evidence="1">B95-8</strain>
        <tissue evidence="1">Cell line</tissue>
    </source>
</reference>
<sequence length="65" mass="7247">MQYYYTVTENGNTVGEVIKLDPSGSPRRAWGRSPTDSVLKILGEAELQLQTELLENTTSRSGKYP</sequence>
<keyword evidence="1" id="KW-0808">Transferase</keyword>
<protein>
    <submittedName>
        <fullName evidence="1">Serine/threonine-protein kinase Nek1</fullName>
    </submittedName>
</protein>